<protein>
    <recommendedName>
        <fullName evidence="4">DUF2812 domain-containing protein</fullName>
    </recommendedName>
</protein>
<evidence type="ECO:0000313" key="3">
    <source>
        <dbReference type="Proteomes" id="UP000682811"/>
    </source>
</evidence>
<keyword evidence="1" id="KW-1133">Transmembrane helix</keyword>
<proteinExistence type="predicted"/>
<evidence type="ECO:0000313" key="2">
    <source>
        <dbReference type="EMBL" id="GIO48529.1"/>
    </source>
</evidence>
<feature type="transmembrane region" description="Helical" evidence="1">
    <location>
        <begin position="94"/>
        <end position="115"/>
    </location>
</feature>
<accession>A0A919YD41</accession>
<gene>
    <name evidence="2" type="ORF">J34TS1_32940</name>
</gene>
<dbReference type="Pfam" id="PF11193">
    <property type="entry name" value="DUF2812"/>
    <property type="match status" value="1"/>
</dbReference>
<keyword evidence="3" id="KW-1185">Reference proteome</keyword>
<keyword evidence="1" id="KW-0472">Membrane</keyword>
<name>A0A919YD41_9BACL</name>
<dbReference type="AlphaFoldDB" id="A0A919YD41"/>
<organism evidence="2 3">
    <name type="scientific">Paenibacillus azoreducens</name>
    <dbReference type="NCBI Taxonomy" id="116718"/>
    <lineage>
        <taxon>Bacteria</taxon>
        <taxon>Bacillati</taxon>
        <taxon>Bacillota</taxon>
        <taxon>Bacilli</taxon>
        <taxon>Bacillales</taxon>
        <taxon>Paenibacillaceae</taxon>
        <taxon>Paenibacillus</taxon>
    </lineage>
</organism>
<keyword evidence="1" id="KW-0812">Transmembrane</keyword>
<dbReference type="Proteomes" id="UP000682811">
    <property type="component" value="Unassembled WGS sequence"/>
</dbReference>
<reference evidence="2 3" key="1">
    <citation type="submission" date="2021-03" db="EMBL/GenBank/DDBJ databases">
        <title>Antimicrobial resistance genes in bacteria isolated from Japanese honey, and their potential for conferring macrolide and lincosamide resistance in the American foulbrood pathogen Paenibacillus larvae.</title>
        <authorList>
            <person name="Okamoto M."/>
            <person name="Kumagai M."/>
            <person name="Kanamori H."/>
            <person name="Takamatsu D."/>
        </authorList>
    </citation>
    <scope>NUCLEOTIDE SEQUENCE [LARGE SCALE GENOMIC DNA]</scope>
    <source>
        <strain evidence="2 3">J34TS1</strain>
    </source>
</reference>
<evidence type="ECO:0000256" key="1">
    <source>
        <dbReference type="SAM" id="Phobius"/>
    </source>
</evidence>
<dbReference type="InterPro" id="IPR021359">
    <property type="entry name" value="DUF2812"/>
</dbReference>
<evidence type="ECO:0008006" key="4">
    <source>
        <dbReference type="Google" id="ProtNLM"/>
    </source>
</evidence>
<comment type="caution">
    <text evidence="2">The sequence shown here is derived from an EMBL/GenBank/DDBJ whole genome shotgun (WGS) entry which is preliminary data.</text>
</comment>
<dbReference type="EMBL" id="BORT01000014">
    <property type="protein sequence ID" value="GIO48529.1"/>
    <property type="molecule type" value="Genomic_DNA"/>
</dbReference>
<feature type="transmembrane region" description="Helical" evidence="1">
    <location>
        <begin position="155"/>
        <end position="173"/>
    </location>
</feature>
<sequence>MARAGYVLVGKTFAYEFAEVQPQEANYRMDYRNFKTAQDFEDYRTLFEDSGWKHIAGTKRSGYQYFKQISGQADGDIFSDADSKAGRYRRIADMWSSLACCYIPLFMVFILNGTVNMTAVMNPKVLYYTPGLWERSGVDFWKAFLFETPFALLRGFSWMVIPLMILVYFVFWAKAKRHYLETKQNH</sequence>